<dbReference type="OrthoDB" id="9016361at2"/>
<evidence type="ECO:0000313" key="6">
    <source>
        <dbReference type="Proteomes" id="UP001377972"/>
    </source>
</evidence>
<dbReference type="Proteomes" id="UP001377972">
    <property type="component" value="Unassembled WGS sequence"/>
</dbReference>
<dbReference type="Pfam" id="PF08887">
    <property type="entry name" value="GAD-like"/>
    <property type="match status" value="1"/>
</dbReference>
<comment type="caution">
    <text evidence="3">The sequence shown here is derived from an EMBL/GenBank/DDBJ whole genome shotgun (WGS) entry which is preliminary data.</text>
</comment>
<reference evidence="3 5" key="1">
    <citation type="submission" date="2015-09" db="EMBL/GenBank/DDBJ databases">
        <title>Draft Genome Sequence of Pseudoalteromonas lipolytica UCD-48B.</title>
        <authorList>
            <person name="Krusor M."/>
            <person name="Coil D.A."/>
            <person name="Lang J.M."/>
            <person name="Eisen J.A."/>
            <person name="Alexiev A."/>
        </authorList>
    </citation>
    <scope>NUCLEOTIDE SEQUENCE [LARGE SCALE GENOMIC DNA]</scope>
    <source>
        <strain evidence="3 5">UCD-48B</strain>
    </source>
</reference>
<evidence type="ECO:0000313" key="3">
    <source>
        <dbReference type="EMBL" id="KPM82502.1"/>
    </source>
</evidence>
<dbReference type="RefSeq" id="WP_054554027.1">
    <property type="nucleotide sequence ID" value="NZ_JAQPZS010000036.1"/>
</dbReference>
<dbReference type="Proteomes" id="UP000050378">
    <property type="component" value="Unassembled WGS sequence"/>
</dbReference>
<name>A0A0P7DY62_9GAMM</name>
<keyword evidence="3" id="KW-0808">Transferase</keyword>
<proteinExistence type="predicted"/>
<feature type="domain" description="T6SS immunity protein Tdi1 C-terminal" evidence="2">
    <location>
        <begin position="136"/>
        <end position="209"/>
    </location>
</feature>
<evidence type="ECO:0000259" key="1">
    <source>
        <dbReference type="Pfam" id="PF08887"/>
    </source>
</evidence>
<dbReference type="Pfam" id="PF08906">
    <property type="entry name" value="T6SS_Tdi1_C"/>
    <property type="match status" value="1"/>
</dbReference>
<dbReference type="STRING" id="570156.AOG27_16090"/>
<dbReference type="InterPro" id="IPR015002">
    <property type="entry name" value="T6SS_Tdi1_C"/>
</dbReference>
<dbReference type="GO" id="GO:0016740">
    <property type="term" value="F:transferase activity"/>
    <property type="evidence" value="ECO:0007669"/>
    <property type="project" value="UniProtKB-KW"/>
</dbReference>
<dbReference type="EMBL" id="JAQPZS010000036">
    <property type="protein sequence ID" value="MEJ6498550.1"/>
    <property type="molecule type" value="Genomic_DNA"/>
</dbReference>
<sequence length="228" mass="26394">MTNKFFDNFYNFKGFGPAIKATMPTQETLDFFKDKLPERLLEYWQEYGFCGWGNGIFWIVNPQDYHEILQTWLEGTEFAERENNGVDKYYVIGRGAFGNLLIWGKTSGQSIDVNSNFGMIFPTDYSEKLKERGEERSIDLFFAVRRKESFDQKDINEKPLFERALKNLGPLEADEMYAFVPALALGGVNKLENLQKVKAIEHLNFLAELGEKRIMADIVAMSNELHKK</sequence>
<dbReference type="InterPro" id="IPR014983">
    <property type="entry name" value="GAD-rel"/>
</dbReference>
<dbReference type="EMBL" id="LJTC01000011">
    <property type="protein sequence ID" value="KPM82502.1"/>
    <property type="molecule type" value="Genomic_DNA"/>
</dbReference>
<protein>
    <submittedName>
        <fullName evidence="4">GAD-like domain-containing protein</fullName>
    </submittedName>
    <submittedName>
        <fullName evidence="3">Glutamyl-tRNA amidotransferase</fullName>
    </submittedName>
</protein>
<evidence type="ECO:0000313" key="4">
    <source>
        <dbReference type="EMBL" id="MEJ6498550.1"/>
    </source>
</evidence>
<evidence type="ECO:0000259" key="2">
    <source>
        <dbReference type="Pfam" id="PF08906"/>
    </source>
</evidence>
<gene>
    <name evidence="3" type="ORF">AOG27_16090</name>
    <name evidence="4" type="ORF">PQI24_21205</name>
</gene>
<accession>A0A0P7DY62</accession>
<keyword evidence="6" id="KW-1185">Reference proteome</keyword>
<dbReference type="AlphaFoldDB" id="A0A0P7DY62"/>
<reference evidence="4 6" key="2">
    <citation type="submission" date="2023-01" db="EMBL/GenBank/DDBJ databases">
        <title>Trichodesmium-associated heterotrophic epibiont bacteria.</title>
        <authorList>
            <person name="Cleveland C.S."/>
            <person name="Webb E.A."/>
        </authorList>
    </citation>
    <scope>NUCLEOTIDE SEQUENCE [LARGE SCALE GENOMIC DNA]</scope>
    <source>
        <strain evidence="4 6">USCH2</strain>
    </source>
</reference>
<feature type="domain" description="GAD-related" evidence="1">
    <location>
        <begin position="13"/>
        <end position="115"/>
    </location>
</feature>
<organism evidence="3 5">
    <name type="scientific">Pseudoalteromonas lipolytica</name>
    <dbReference type="NCBI Taxonomy" id="570156"/>
    <lineage>
        <taxon>Bacteria</taxon>
        <taxon>Pseudomonadati</taxon>
        <taxon>Pseudomonadota</taxon>
        <taxon>Gammaproteobacteria</taxon>
        <taxon>Alteromonadales</taxon>
        <taxon>Pseudoalteromonadaceae</taxon>
        <taxon>Pseudoalteromonas</taxon>
    </lineage>
</organism>
<evidence type="ECO:0000313" key="5">
    <source>
        <dbReference type="Proteomes" id="UP000050378"/>
    </source>
</evidence>
<dbReference type="PATRIC" id="fig|570156.3.peg.1140"/>